<name>A0A1A9I3F8_9BACT</name>
<evidence type="ECO:0000313" key="3">
    <source>
        <dbReference type="Proteomes" id="UP000077667"/>
    </source>
</evidence>
<dbReference type="RefSeq" id="WP_067757975.1">
    <property type="nucleotide sequence ID" value="NZ_CP015772.1"/>
</dbReference>
<dbReference type="KEGG" id="nia:A8C56_15650"/>
<proteinExistence type="predicted"/>
<dbReference type="STRING" id="1176587.A8C56_15650"/>
<dbReference type="AlphaFoldDB" id="A0A1A9I3F8"/>
<accession>A0A1A9I3F8</accession>
<evidence type="ECO:0008006" key="4">
    <source>
        <dbReference type="Google" id="ProtNLM"/>
    </source>
</evidence>
<dbReference type="Proteomes" id="UP000077667">
    <property type="component" value="Chromosome"/>
</dbReference>
<feature type="signal peptide" evidence="1">
    <location>
        <begin position="1"/>
        <end position="20"/>
    </location>
</feature>
<dbReference type="OrthoDB" id="711418at2"/>
<evidence type="ECO:0000256" key="1">
    <source>
        <dbReference type="SAM" id="SignalP"/>
    </source>
</evidence>
<gene>
    <name evidence="2" type="ORF">A8C56_15650</name>
</gene>
<sequence>MKSVFKFLSLMLIAATVVFASCSKDDNPVDNDLFIGTYHGSVSYTGDKTITNSNGSVTVVKVGDRYDFNFSDNIPSIKDVQMSKGEQGYIGTVNGYTGLLSIDAGKLHIALKNGDNTWGADCNR</sequence>
<keyword evidence="1" id="KW-0732">Signal</keyword>
<protein>
    <recommendedName>
        <fullName evidence="4">Lipoprotein</fullName>
    </recommendedName>
</protein>
<reference evidence="2 3" key="1">
    <citation type="submission" date="2016-05" db="EMBL/GenBank/DDBJ databases">
        <title>Niabella ginsenosidivorans BS26 whole genome sequencing.</title>
        <authorList>
            <person name="Im W.T."/>
            <person name="Siddiqi M.Z."/>
        </authorList>
    </citation>
    <scope>NUCLEOTIDE SEQUENCE [LARGE SCALE GENOMIC DNA]</scope>
    <source>
        <strain evidence="2 3">BS26</strain>
    </source>
</reference>
<dbReference type="PROSITE" id="PS51257">
    <property type="entry name" value="PROKAR_LIPOPROTEIN"/>
    <property type="match status" value="1"/>
</dbReference>
<organism evidence="2 3">
    <name type="scientific">Niabella ginsenosidivorans</name>
    <dbReference type="NCBI Taxonomy" id="1176587"/>
    <lineage>
        <taxon>Bacteria</taxon>
        <taxon>Pseudomonadati</taxon>
        <taxon>Bacteroidota</taxon>
        <taxon>Chitinophagia</taxon>
        <taxon>Chitinophagales</taxon>
        <taxon>Chitinophagaceae</taxon>
        <taxon>Niabella</taxon>
    </lineage>
</organism>
<evidence type="ECO:0000313" key="2">
    <source>
        <dbReference type="EMBL" id="ANH82207.1"/>
    </source>
</evidence>
<keyword evidence="3" id="KW-1185">Reference proteome</keyword>
<dbReference type="EMBL" id="CP015772">
    <property type="protein sequence ID" value="ANH82207.1"/>
    <property type="molecule type" value="Genomic_DNA"/>
</dbReference>
<feature type="chain" id="PRO_5008389784" description="Lipoprotein" evidence="1">
    <location>
        <begin position="21"/>
        <end position="124"/>
    </location>
</feature>